<keyword evidence="2" id="KW-0285">Flavoprotein</keyword>
<dbReference type="Pfam" id="PF02913">
    <property type="entry name" value="FAD-oxidase_C"/>
    <property type="match status" value="1"/>
</dbReference>
<reference evidence="6 7" key="1">
    <citation type="journal article" date="2016" name="Nat. Commun.">
        <title>Thousands of microbial genomes shed light on interconnected biogeochemical processes in an aquifer system.</title>
        <authorList>
            <person name="Anantharaman K."/>
            <person name="Brown C.T."/>
            <person name="Hug L.A."/>
            <person name="Sharon I."/>
            <person name="Castelle C.J."/>
            <person name="Probst A.J."/>
            <person name="Thomas B.C."/>
            <person name="Singh A."/>
            <person name="Wilkins M.J."/>
            <person name="Karaoz U."/>
            <person name="Brodie E.L."/>
            <person name="Williams K.H."/>
            <person name="Hubbard S.S."/>
            <person name="Banfield J.F."/>
        </authorList>
    </citation>
    <scope>NUCLEOTIDE SEQUENCE [LARGE SCALE GENOMIC DNA]</scope>
</reference>
<dbReference type="InterPro" id="IPR016164">
    <property type="entry name" value="FAD-linked_Oxase-like_C"/>
</dbReference>
<feature type="domain" description="FAD-binding PCMH-type" evidence="5">
    <location>
        <begin position="32"/>
        <end position="263"/>
    </location>
</feature>
<dbReference type="AlphaFoldDB" id="A0A1G2CCA3"/>
<dbReference type="InterPro" id="IPR036318">
    <property type="entry name" value="FAD-bd_PCMH-like_sf"/>
</dbReference>
<dbReference type="Gene3D" id="3.30.70.2740">
    <property type="match status" value="1"/>
</dbReference>
<dbReference type="InterPro" id="IPR016169">
    <property type="entry name" value="FAD-bd_PCMH_sub2"/>
</dbReference>
<dbReference type="PANTHER" id="PTHR11748:SF119">
    <property type="entry name" value="D-2-HYDROXYGLUTARATE DEHYDROGENASE"/>
    <property type="match status" value="1"/>
</dbReference>
<dbReference type="Gene3D" id="1.10.45.10">
    <property type="entry name" value="Vanillyl-alcohol Oxidase, Chain A, domain 4"/>
    <property type="match status" value="1"/>
</dbReference>
<dbReference type="InterPro" id="IPR004113">
    <property type="entry name" value="FAD-bd_oxidored_4_C"/>
</dbReference>
<evidence type="ECO:0000259" key="5">
    <source>
        <dbReference type="PROSITE" id="PS51387"/>
    </source>
</evidence>
<dbReference type="InterPro" id="IPR016171">
    <property type="entry name" value="Vanillyl_alc_oxidase_C-sub2"/>
</dbReference>
<dbReference type="Gene3D" id="3.30.465.10">
    <property type="match status" value="1"/>
</dbReference>
<comment type="cofactor">
    <cofactor evidence="1">
        <name>FAD</name>
        <dbReference type="ChEBI" id="CHEBI:57692"/>
    </cofactor>
</comment>
<evidence type="ECO:0000256" key="3">
    <source>
        <dbReference type="ARBA" id="ARBA00022827"/>
    </source>
</evidence>
<evidence type="ECO:0000256" key="4">
    <source>
        <dbReference type="ARBA" id="ARBA00023002"/>
    </source>
</evidence>
<dbReference type="GO" id="GO:0008720">
    <property type="term" value="F:D-lactate dehydrogenase (NAD+) activity"/>
    <property type="evidence" value="ECO:0007669"/>
    <property type="project" value="TreeGrafter"/>
</dbReference>
<protein>
    <recommendedName>
        <fullName evidence="5">FAD-binding PCMH-type domain-containing protein</fullName>
    </recommendedName>
</protein>
<evidence type="ECO:0000313" key="7">
    <source>
        <dbReference type="Proteomes" id="UP000178796"/>
    </source>
</evidence>
<sequence length="545" mass="61562">MALSEELKKVVKGEVLDDSKTRDAYSRDYSIFEMEPQAVVFPRDAADVEALVRFASEKKKAGEDVSLTARSGGTDMTGGPLSRSVVVEFDRHLNRIKEIGESHAVVEPGLYFRDFEKELAKRGLMYPAYPASKDLCALGGMIANNSGGEKTLAYGKTEDYVEELKAVLADGKEHVLRPLSGDALKAKLAEDGFEGELYRKLHALIEAHYDAVHRAKPNVSKNSAGYALWNVWDRKTFNMAKLIVGSQGTLGLVTEAKLRLVKRKRLERLVAVFAKDLHVVPELVKAVLPFRPESIESYDDKTLRLAVRFFPALIKLMKGSVIKLGWQFLPEFFMLLRGGFPRIVLLIELASDDERELAERMRALGTALEKFPVQVRLTKSEAEAEKYWTIRRQSFKLLHGYVKDKDAAAFVDDFIVRPEHMPELLPQVNAILDRYKDKLTYTIAGHPGDGNFHIIPLVDLKDPEIRTIIPRVMNEVYALVFRYKGSTTAEHNDGLIRGMYLKQMYGAEVYRIFEEVKKMFDPLNIFNPGKKIGSDLIAALEHLKK</sequence>
<accession>A0A1G2CCA3</accession>
<dbReference type="PROSITE" id="PS51387">
    <property type="entry name" value="FAD_PCMH"/>
    <property type="match status" value="1"/>
</dbReference>
<dbReference type="InterPro" id="IPR016166">
    <property type="entry name" value="FAD-bd_PCMH"/>
</dbReference>
<proteinExistence type="predicted"/>
<dbReference type="GO" id="GO:1903457">
    <property type="term" value="P:lactate catabolic process"/>
    <property type="evidence" value="ECO:0007669"/>
    <property type="project" value="TreeGrafter"/>
</dbReference>
<evidence type="ECO:0000256" key="2">
    <source>
        <dbReference type="ARBA" id="ARBA00022630"/>
    </source>
</evidence>
<dbReference type="EMBL" id="MHKY01000025">
    <property type="protein sequence ID" value="OGY98856.1"/>
    <property type="molecule type" value="Genomic_DNA"/>
</dbReference>
<dbReference type="Pfam" id="PF01565">
    <property type="entry name" value="FAD_binding_4"/>
    <property type="match status" value="1"/>
</dbReference>
<dbReference type="GO" id="GO:0004458">
    <property type="term" value="F:D-lactate dehydrogenase (cytochrome) activity"/>
    <property type="evidence" value="ECO:0007669"/>
    <property type="project" value="TreeGrafter"/>
</dbReference>
<keyword evidence="3" id="KW-0274">FAD</keyword>
<keyword evidence="4" id="KW-0560">Oxidoreductase</keyword>
<comment type="caution">
    <text evidence="6">The sequence shown here is derived from an EMBL/GenBank/DDBJ whole genome shotgun (WGS) entry which is preliminary data.</text>
</comment>
<evidence type="ECO:0000256" key="1">
    <source>
        <dbReference type="ARBA" id="ARBA00001974"/>
    </source>
</evidence>
<organism evidence="6 7">
    <name type="scientific">Candidatus Liptonbacteria bacterium RIFCSPHIGHO2_12_FULL_60_13</name>
    <dbReference type="NCBI Taxonomy" id="1798648"/>
    <lineage>
        <taxon>Bacteria</taxon>
        <taxon>Candidatus Liptoniibacteriota</taxon>
    </lineage>
</organism>
<dbReference type="PANTHER" id="PTHR11748">
    <property type="entry name" value="D-LACTATE DEHYDROGENASE"/>
    <property type="match status" value="1"/>
</dbReference>
<dbReference type="SUPFAM" id="SSF55103">
    <property type="entry name" value="FAD-linked oxidases, C-terminal domain"/>
    <property type="match status" value="1"/>
</dbReference>
<name>A0A1G2CCA3_9BACT</name>
<dbReference type="InterPro" id="IPR006094">
    <property type="entry name" value="Oxid_FAD_bind_N"/>
</dbReference>
<dbReference type="SUPFAM" id="SSF56176">
    <property type="entry name" value="FAD-binding/transporter-associated domain-like"/>
    <property type="match status" value="1"/>
</dbReference>
<dbReference type="GO" id="GO:0071949">
    <property type="term" value="F:FAD binding"/>
    <property type="evidence" value="ECO:0007669"/>
    <property type="project" value="InterPro"/>
</dbReference>
<dbReference type="Proteomes" id="UP000178796">
    <property type="component" value="Unassembled WGS sequence"/>
</dbReference>
<evidence type="ECO:0000313" key="6">
    <source>
        <dbReference type="EMBL" id="OGY98856.1"/>
    </source>
</evidence>
<gene>
    <name evidence="6" type="ORF">A3E09_00155</name>
</gene>